<sequence>MDGPCPAQVAGCCSRMMWREIRKNRRLRKWESLPRLRLRPHDRPLFECRGCGFSNPFGPLCPWCCCVCQVTDTFSVKRRLRRKQLSSPSLLSEAQKAQLDRLEKRASSSGHYRTCSSGDMSTGGESLHVSSVRAGTPEKDRRKKRRYGTVYSTADLVFQAATISITHSLSQGDGATESTGEDSSIPAPSLTTSTITFDVAYTNMSAESIKTPSHCPSDVSPQRSLRRKRKMSTLRDEPSCSLRRRATAAESQHSRKTSYEINVRPQSTHTRPASAGSYGGVSDRSSSPIPLGHPLRPLYSAIRGNMTQPPTPDESLSQSRSNSPQPSVLHERLTRSLDIPRPPLRSRYDFTLSSFHPYPLVLASGATTGCSVSGEAELHMDLARCRSVDGILPEYKFHWMKRRGTMRAKLETISKGLKDLFGKV</sequence>
<organism evidence="2 3">
    <name type="scientific">Ceriporiopsis subvermispora (strain B)</name>
    <name type="common">White-rot fungus</name>
    <name type="synonym">Gelatoporia subvermispora</name>
    <dbReference type="NCBI Taxonomy" id="914234"/>
    <lineage>
        <taxon>Eukaryota</taxon>
        <taxon>Fungi</taxon>
        <taxon>Dikarya</taxon>
        <taxon>Basidiomycota</taxon>
        <taxon>Agaricomycotina</taxon>
        <taxon>Agaricomycetes</taxon>
        <taxon>Polyporales</taxon>
        <taxon>Gelatoporiaceae</taxon>
        <taxon>Gelatoporia</taxon>
    </lineage>
</organism>
<dbReference type="AlphaFoldDB" id="M2Q3A7"/>
<dbReference type="Proteomes" id="UP000016930">
    <property type="component" value="Unassembled WGS sequence"/>
</dbReference>
<keyword evidence="3" id="KW-1185">Reference proteome</keyword>
<feature type="region of interest" description="Disordered" evidence="1">
    <location>
        <begin position="208"/>
        <end position="340"/>
    </location>
</feature>
<feature type="compositionally biased region" description="Polar residues" evidence="1">
    <location>
        <begin position="314"/>
        <end position="326"/>
    </location>
</feature>
<feature type="region of interest" description="Disordered" evidence="1">
    <location>
        <begin position="170"/>
        <end position="190"/>
    </location>
</feature>
<evidence type="ECO:0000256" key="1">
    <source>
        <dbReference type="SAM" id="MobiDB-lite"/>
    </source>
</evidence>
<accession>M2Q3A7</accession>
<feature type="compositionally biased region" description="Polar residues" evidence="1">
    <location>
        <begin position="107"/>
        <end position="124"/>
    </location>
</feature>
<feature type="region of interest" description="Disordered" evidence="1">
    <location>
        <begin position="96"/>
        <end position="146"/>
    </location>
</feature>
<name>M2Q3A7_CERS8</name>
<gene>
    <name evidence="2" type="ORF">CERSUDRAFT_119832</name>
</gene>
<dbReference type="HOGENOM" id="CLU_647221_0_0_1"/>
<dbReference type="STRING" id="914234.M2Q3A7"/>
<proteinExistence type="predicted"/>
<feature type="compositionally biased region" description="Polar residues" evidence="1">
    <location>
        <begin position="170"/>
        <end position="182"/>
    </location>
</feature>
<evidence type="ECO:0000313" key="3">
    <source>
        <dbReference type="Proteomes" id="UP000016930"/>
    </source>
</evidence>
<evidence type="ECO:0000313" key="2">
    <source>
        <dbReference type="EMBL" id="EMD31283.1"/>
    </source>
</evidence>
<reference evidence="2 3" key="1">
    <citation type="journal article" date="2012" name="Proc. Natl. Acad. Sci. U.S.A.">
        <title>Comparative genomics of Ceriporiopsis subvermispora and Phanerochaete chrysosporium provide insight into selective ligninolysis.</title>
        <authorList>
            <person name="Fernandez-Fueyo E."/>
            <person name="Ruiz-Duenas F.J."/>
            <person name="Ferreira P."/>
            <person name="Floudas D."/>
            <person name="Hibbett D.S."/>
            <person name="Canessa P."/>
            <person name="Larrondo L.F."/>
            <person name="James T.Y."/>
            <person name="Seelenfreund D."/>
            <person name="Lobos S."/>
            <person name="Polanco R."/>
            <person name="Tello M."/>
            <person name="Honda Y."/>
            <person name="Watanabe T."/>
            <person name="Watanabe T."/>
            <person name="Ryu J.S."/>
            <person name="Kubicek C.P."/>
            <person name="Schmoll M."/>
            <person name="Gaskell J."/>
            <person name="Hammel K.E."/>
            <person name="St John F.J."/>
            <person name="Vanden Wymelenberg A."/>
            <person name="Sabat G."/>
            <person name="Splinter BonDurant S."/>
            <person name="Syed K."/>
            <person name="Yadav J.S."/>
            <person name="Doddapaneni H."/>
            <person name="Subramanian V."/>
            <person name="Lavin J.L."/>
            <person name="Oguiza J.A."/>
            <person name="Perez G."/>
            <person name="Pisabarro A.G."/>
            <person name="Ramirez L."/>
            <person name="Santoyo F."/>
            <person name="Master E."/>
            <person name="Coutinho P.M."/>
            <person name="Henrissat B."/>
            <person name="Lombard V."/>
            <person name="Magnuson J.K."/>
            <person name="Kuees U."/>
            <person name="Hori C."/>
            <person name="Igarashi K."/>
            <person name="Samejima M."/>
            <person name="Held B.W."/>
            <person name="Barry K.W."/>
            <person name="LaButti K.M."/>
            <person name="Lapidus A."/>
            <person name="Lindquist E.A."/>
            <person name="Lucas S.M."/>
            <person name="Riley R."/>
            <person name="Salamov A.A."/>
            <person name="Hoffmeister D."/>
            <person name="Schwenk D."/>
            <person name="Hadar Y."/>
            <person name="Yarden O."/>
            <person name="de Vries R.P."/>
            <person name="Wiebenga A."/>
            <person name="Stenlid J."/>
            <person name="Eastwood D."/>
            <person name="Grigoriev I.V."/>
            <person name="Berka R.M."/>
            <person name="Blanchette R.A."/>
            <person name="Kersten P."/>
            <person name="Martinez A.T."/>
            <person name="Vicuna R."/>
            <person name="Cullen D."/>
        </authorList>
    </citation>
    <scope>NUCLEOTIDE SEQUENCE [LARGE SCALE GENOMIC DNA]</scope>
    <source>
        <strain evidence="2 3">B</strain>
    </source>
</reference>
<protein>
    <submittedName>
        <fullName evidence="2">Uncharacterized protein</fullName>
    </submittedName>
</protein>
<dbReference type="EMBL" id="KB445820">
    <property type="protein sequence ID" value="EMD31283.1"/>
    <property type="molecule type" value="Genomic_DNA"/>
</dbReference>
<dbReference type="OrthoDB" id="2687560at2759"/>